<feature type="compositionally biased region" description="Low complexity" evidence="1">
    <location>
        <begin position="48"/>
        <end position="61"/>
    </location>
</feature>
<dbReference type="GeneID" id="27702279"/>
<feature type="compositionally biased region" description="Polar residues" evidence="1">
    <location>
        <begin position="17"/>
        <end position="39"/>
    </location>
</feature>
<feature type="region of interest" description="Disordered" evidence="1">
    <location>
        <begin position="113"/>
        <end position="232"/>
    </location>
</feature>
<dbReference type="OrthoDB" id="4159241at2759"/>
<feature type="compositionally biased region" description="Basic and acidic residues" evidence="1">
    <location>
        <begin position="127"/>
        <end position="152"/>
    </location>
</feature>
<dbReference type="HOGENOM" id="CLU_040942_0_0_1"/>
<evidence type="ECO:0000256" key="1">
    <source>
        <dbReference type="SAM" id="MobiDB-lite"/>
    </source>
</evidence>
<proteinExistence type="predicted"/>
<reference evidence="2" key="1">
    <citation type="submission" date="2015-01" db="EMBL/GenBank/DDBJ databases">
        <title>The Genome Sequence of Cladophialophora bantiana CBS 173.52.</title>
        <authorList>
            <consortium name="The Broad Institute Genomics Platform"/>
            <person name="Cuomo C."/>
            <person name="de Hoog S."/>
            <person name="Gorbushina A."/>
            <person name="Stielow B."/>
            <person name="Teixiera M."/>
            <person name="Abouelleil A."/>
            <person name="Chapman S.B."/>
            <person name="Priest M."/>
            <person name="Young S.K."/>
            <person name="Wortman J."/>
            <person name="Nusbaum C."/>
            <person name="Birren B."/>
        </authorList>
    </citation>
    <scope>NUCLEOTIDE SEQUENCE [LARGE SCALE GENOMIC DNA]</scope>
    <source>
        <strain evidence="2">CBS 173.52</strain>
    </source>
</reference>
<feature type="compositionally biased region" description="Basic residues" evidence="1">
    <location>
        <begin position="194"/>
        <end position="206"/>
    </location>
</feature>
<evidence type="ECO:0000313" key="2">
    <source>
        <dbReference type="EMBL" id="KIW89921.1"/>
    </source>
</evidence>
<keyword evidence="3" id="KW-1185">Reference proteome</keyword>
<feature type="compositionally biased region" description="Basic and acidic residues" evidence="1">
    <location>
        <begin position="161"/>
        <end position="193"/>
    </location>
</feature>
<evidence type="ECO:0000313" key="3">
    <source>
        <dbReference type="Proteomes" id="UP000053789"/>
    </source>
</evidence>
<organism evidence="2 3">
    <name type="scientific">Cladophialophora bantiana (strain ATCC 10958 / CBS 173.52 / CDC B-1940 / NIH 8579)</name>
    <name type="common">Xylohypha bantiana</name>
    <dbReference type="NCBI Taxonomy" id="1442370"/>
    <lineage>
        <taxon>Eukaryota</taxon>
        <taxon>Fungi</taxon>
        <taxon>Dikarya</taxon>
        <taxon>Ascomycota</taxon>
        <taxon>Pezizomycotina</taxon>
        <taxon>Eurotiomycetes</taxon>
        <taxon>Chaetothyriomycetidae</taxon>
        <taxon>Chaetothyriales</taxon>
        <taxon>Herpotrichiellaceae</taxon>
        <taxon>Cladophialophora</taxon>
    </lineage>
</organism>
<feature type="compositionally biased region" description="Basic residues" evidence="1">
    <location>
        <begin position="1"/>
        <end position="16"/>
    </location>
</feature>
<protein>
    <submittedName>
        <fullName evidence="2">Uncharacterized protein</fullName>
    </submittedName>
</protein>
<gene>
    <name evidence="2" type="ORF">Z519_09351</name>
</gene>
<sequence>MAKDRSRKHWNGKRHSSATPQKSSTFTQDIIDLTQTDPWTHQARRARSVAPVAPVAPGSSSKPTPLSPGFPIRKSVERGSRLTTTVNVPQDPKSNPAYIFQQLALANNRANTRPSFFGILDPDDGESSGRSDTTERDDTPTPGHMEARDKDKAKKKSSQGKGKDKQPDREKDKKPADTSKAQHHEGETRQREEKKKRKEEKKKKQLSRPVETQAVAAAESRKRKRDNEEARAFKRRVELEANAVKKLRESLPTVRLDRVFGKLEREEGTKPTEMAVLLTTARDTILDLARQQVLQTQRAQKTIQDELLRILKEQRDKLAELEGKANPSAAPALAAHSPEKEVVEVIDGTSCSSSDDSSSDEDSVQKYIGLAKGWQRCMLATNHIIKVAKYRSNSTPELFPSAIAMSMSTAELKRLAHSECWDERYARSAQMSKSTSGSDLSTTSCPFLAGVSSKYEGRRQPQGSYIWGPETA</sequence>
<feature type="region of interest" description="Disordered" evidence="1">
    <location>
        <begin position="1"/>
        <end position="94"/>
    </location>
</feature>
<dbReference type="Proteomes" id="UP000053789">
    <property type="component" value="Unassembled WGS sequence"/>
</dbReference>
<dbReference type="AlphaFoldDB" id="A0A0D2EIP2"/>
<accession>A0A0D2EIP2</accession>
<dbReference type="RefSeq" id="XP_016616590.1">
    <property type="nucleotide sequence ID" value="XM_016767074.1"/>
</dbReference>
<name>A0A0D2EIP2_CLAB1</name>
<dbReference type="VEuPathDB" id="FungiDB:Z519_09351"/>
<dbReference type="EMBL" id="KN846994">
    <property type="protein sequence ID" value="KIW89921.1"/>
    <property type="molecule type" value="Genomic_DNA"/>
</dbReference>